<sequence>MKLLVLGFALAALAGQAPPPTRGPVEGADRVAVLLADSGAIARARVMQVLEAWGYQLLPYDAVTRQLGTKAKQTPEGCSTSIQATVLGHTVLLSASSWCQLQHYHPQPVHYSAHRQVPFANFDCYA</sequence>
<dbReference type="RefSeq" id="WP_157569994.1">
    <property type="nucleotide sequence ID" value="NZ_WQKZ01000011.1"/>
</dbReference>
<protein>
    <submittedName>
        <fullName evidence="1">Uncharacterized protein</fullName>
    </submittedName>
</protein>
<dbReference type="Proteomes" id="UP000441336">
    <property type="component" value="Unassembled WGS sequence"/>
</dbReference>
<gene>
    <name evidence="1" type="ORF">GO988_23040</name>
</gene>
<evidence type="ECO:0000313" key="1">
    <source>
        <dbReference type="EMBL" id="MVN79218.1"/>
    </source>
</evidence>
<comment type="caution">
    <text evidence="1">The sequence shown here is derived from an EMBL/GenBank/DDBJ whole genome shotgun (WGS) entry which is preliminary data.</text>
</comment>
<organism evidence="1 2">
    <name type="scientific">Hymenobacter ginkgonis</name>
    <dbReference type="NCBI Taxonomy" id="2682976"/>
    <lineage>
        <taxon>Bacteria</taxon>
        <taxon>Pseudomonadati</taxon>
        <taxon>Bacteroidota</taxon>
        <taxon>Cytophagia</taxon>
        <taxon>Cytophagales</taxon>
        <taxon>Hymenobacteraceae</taxon>
        <taxon>Hymenobacter</taxon>
    </lineage>
</organism>
<keyword evidence="2" id="KW-1185">Reference proteome</keyword>
<dbReference type="AlphaFoldDB" id="A0A7K1TLC2"/>
<proteinExistence type="predicted"/>
<name>A0A7K1TLC2_9BACT</name>
<dbReference type="EMBL" id="WQKZ01000011">
    <property type="protein sequence ID" value="MVN79218.1"/>
    <property type="molecule type" value="Genomic_DNA"/>
</dbReference>
<accession>A0A7K1TLC2</accession>
<evidence type="ECO:0000313" key="2">
    <source>
        <dbReference type="Proteomes" id="UP000441336"/>
    </source>
</evidence>
<reference evidence="1 2" key="1">
    <citation type="submission" date="2019-12" db="EMBL/GenBank/DDBJ databases">
        <title>Hymenobacter sp. HMF4947 Genome sequencing and assembly.</title>
        <authorList>
            <person name="Kang H."/>
            <person name="Cha I."/>
            <person name="Kim H."/>
            <person name="Joh K."/>
        </authorList>
    </citation>
    <scope>NUCLEOTIDE SEQUENCE [LARGE SCALE GENOMIC DNA]</scope>
    <source>
        <strain evidence="1 2">HMF4947</strain>
    </source>
</reference>